<sequence length="289" mass="32888">MGISTGFDKANEAHASIDHILAGKKSKRRLRMYMYAVLANVFDKGLNYNDHRAVENEVEEEEEDWREQGVLMRRDVKVLITSDLSGTDARARHLARRIVHTFLAIAMEGSCTEVTTQAHTSLTARPESRQLRLLIAKSAVDSSRTTTCHHEEKESSSNGEQNPRSRHRHRFHPRLPWTAHHHQSSTNSQQWAQPSNDSIAHRAWQPPNLIERILSHYGSEQALYPYYNYNSPSQSLSLSLSSPEDVHTASRDPHLFSIAPRQSYPTHVETLTRIKESGAAGDQVLEERQ</sequence>
<dbReference type="OrthoDB" id="276515at2759"/>
<dbReference type="EMBL" id="KB446545">
    <property type="protein sequence ID" value="EME39671.1"/>
    <property type="molecule type" value="Genomic_DNA"/>
</dbReference>
<dbReference type="Proteomes" id="UP000016933">
    <property type="component" value="Unassembled WGS sequence"/>
</dbReference>
<feature type="region of interest" description="Disordered" evidence="1">
    <location>
        <begin position="142"/>
        <end position="168"/>
    </location>
</feature>
<feature type="compositionally biased region" description="Polar residues" evidence="1">
    <location>
        <begin position="184"/>
        <end position="197"/>
    </location>
</feature>
<keyword evidence="3" id="KW-1185">Reference proteome</keyword>
<protein>
    <submittedName>
        <fullName evidence="2">Uncharacterized protein</fullName>
    </submittedName>
</protein>
<reference evidence="2 3" key="2">
    <citation type="journal article" date="2012" name="PLoS Pathog.">
        <title>Diverse lifestyles and strategies of plant pathogenesis encoded in the genomes of eighteen Dothideomycetes fungi.</title>
        <authorList>
            <person name="Ohm R.A."/>
            <person name="Feau N."/>
            <person name="Henrissat B."/>
            <person name="Schoch C.L."/>
            <person name="Horwitz B.A."/>
            <person name="Barry K.W."/>
            <person name="Condon B.J."/>
            <person name="Copeland A.C."/>
            <person name="Dhillon B."/>
            <person name="Glaser F."/>
            <person name="Hesse C.N."/>
            <person name="Kosti I."/>
            <person name="LaButti K."/>
            <person name="Lindquist E.A."/>
            <person name="Lucas S."/>
            <person name="Salamov A.A."/>
            <person name="Bradshaw R.E."/>
            <person name="Ciuffetti L."/>
            <person name="Hamelin R.C."/>
            <person name="Kema G.H.J."/>
            <person name="Lawrence C."/>
            <person name="Scott J.A."/>
            <person name="Spatafora J.W."/>
            <person name="Turgeon B.G."/>
            <person name="de Wit P.J.G.M."/>
            <person name="Zhong S."/>
            <person name="Goodwin S.B."/>
            <person name="Grigoriev I.V."/>
        </authorList>
    </citation>
    <scope>NUCLEOTIDE SEQUENCE [LARGE SCALE GENOMIC DNA]</scope>
    <source>
        <strain evidence="3">NZE10 / CBS 128990</strain>
    </source>
</reference>
<accession>M2YL36</accession>
<feature type="region of interest" description="Disordered" evidence="1">
    <location>
        <begin position="178"/>
        <end position="197"/>
    </location>
</feature>
<evidence type="ECO:0000313" key="3">
    <source>
        <dbReference type="Proteomes" id="UP000016933"/>
    </source>
</evidence>
<dbReference type="AlphaFoldDB" id="M2YL36"/>
<gene>
    <name evidence="2" type="ORF">DOTSEDRAFT_83327</name>
</gene>
<proteinExistence type="predicted"/>
<name>M2YL36_DOTSN</name>
<evidence type="ECO:0000256" key="1">
    <source>
        <dbReference type="SAM" id="MobiDB-lite"/>
    </source>
</evidence>
<reference evidence="3" key="1">
    <citation type="journal article" date="2012" name="PLoS Genet.">
        <title>The genomes of the fungal plant pathogens Cladosporium fulvum and Dothistroma septosporum reveal adaptation to different hosts and lifestyles but also signatures of common ancestry.</title>
        <authorList>
            <person name="de Wit P.J.G.M."/>
            <person name="van der Burgt A."/>
            <person name="Oekmen B."/>
            <person name="Stergiopoulos I."/>
            <person name="Abd-Elsalam K.A."/>
            <person name="Aerts A.L."/>
            <person name="Bahkali A.H."/>
            <person name="Beenen H.G."/>
            <person name="Chettri P."/>
            <person name="Cox M.P."/>
            <person name="Datema E."/>
            <person name="de Vries R.P."/>
            <person name="Dhillon B."/>
            <person name="Ganley A.R."/>
            <person name="Griffiths S.A."/>
            <person name="Guo Y."/>
            <person name="Hamelin R.C."/>
            <person name="Henrissat B."/>
            <person name="Kabir M.S."/>
            <person name="Jashni M.K."/>
            <person name="Kema G."/>
            <person name="Klaubauf S."/>
            <person name="Lapidus A."/>
            <person name="Levasseur A."/>
            <person name="Lindquist E."/>
            <person name="Mehrabi R."/>
            <person name="Ohm R.A."/>
            <person name="Owen T.J."/>
            <person name="Salamov A."/>
            <person name="Schwelm A."/>
            <person name="Schijlen E."/>
            <person name="Sun H."/>
            <person name="van den Burg H.A."/>
            <person name="van Ham R.C.H.J."/>
            <person name="Zhang S."/>
            <person name="Goodwin S.B."/>
            <person name="Grigoriev I.V."/>
            <person name="Collemare J."/>
            <person name="Bradshaw R.E."/>
        </authorList>
    </citation>
    <scope>NUCLEOTIDE SEQUENCE [LARGE SCALE GENOMIC DNA]</scope>
    <source>
        <strain evidence="3">NZE10 / CBS 128990</strain>
    </source>
</reference>
<organism evidence="2 3">
    <name type="scientific">Dothistroma septosporum (strain NZE10 / CBS 128990)</name>
    <name type="common">Red band needle blight fungus</name>
    <name type="synonym">Mycosphaerella pini</name>
    <dbReference type="NCBI Taxonomy" id="675120"/>
    <lineage>
        <taxon>Eukaryota</taxon>
        <taxon>Fungi</taxon>
        <taxon>Dikarya</taxon>
        <taxon>Ascomycota</taxon>
        <taxon>Pezizomycotina</taxon>
        <taxon>Dothideomycetes</taxon>
        <taxon>Dothideomycetidae</taxon>
        <taxon>Mycosphaerellales</taxon>
        <taxon>Mycosphaerellaceae</taxon>
        <taxon>Dothistroma</taxon>
    </lineage>
</organism>
<evidence type="ECO:0000313" key="2">
    <source>
        <dbReference type="EMBL" id="EME39671.1"/>
    </source>
</evidence>
<dbReference type="HOGENOM" id="CLU_963195_0_0_1"/>